<evidence type="ECO:0000313" key="12">
    <source>
        <dbReference type="Proteomes" id="UP000612585"/>
    </source>
</evidence>
<feature type="compositionally biased region" description="Pro residues" evidence="7">
    <location>
        <begin position="370"/>
        <end position="382"/>
    </location>
</feature>
<gene>
    <name evidence="11" type="ORF">Vau01_055070</name>
</gene>
<feature type="domain" description="Mechanosensitive ion channel transmembrane helices 2/3" evidence="10">
    <location>
        <begin position="149"/>
        <end position="188"/>
    </location>
</feature>
<organism evidence="11 12">
    <name type="scientific">Virgisporangium aurantiacum</name>
    <dbReference type="NCBI Taxonomy" id="175570"/>
    <lineage>
        <taxon>Bacteria</taxon>
        <taxon>Bacillati</taxon>
        <taxon>Actinomycetota</taxon>
        <taxon>Actinomycetes</taxon>
        <taxon>Micromonosporales</taxon>
        <taxon>Micromonosporaceae</taxon>
        <taxon>Virgisporangium</taxon>
    </lineage>
</organism>
<evidence type="ECO:0000256" key="6">
    <source>
        <dbReference type="ARBA" id="ARBA00023136"/>
    </source>
</evidence>
<comment type="caution">
    <text evidence="11">The sequence shown here is derived from an EMBL/GenBank/DDBJ whole genome shotgun (WGS) entry which is preliminary data.</text>
</comment>
<dbReference type="PANTHER" id="PTHR30460">
    <property type="entry name" value="MODERATE CONDUCTANCE MECHANOSENSITIVE CHANNEL YBIO"/>
    <property type="match status" value="1"/>
</dbReference>
<protein>
    <recommendedName>
        <fullName evidence="13">Small conductance mechanosensitive channel</fullName>
    </recommendedName>
</protein>
<dbReference type="Proteomes" id="UP000612585">
    <property type="component" value="Unassembled WGS sequence"/>
</dbReference>
<comment type="similarity">
    <text evidence="2">Belongs to the MscS (TC 1.A.23) family.</text>
</comment>
<dbReference type="FunFam" id="1.10.287.1260:FF:000005">
    <property type="entry name" value="Mechanosensitive ion channel family protein"/>
    <property type="match status" value="1"/>
</dbReference>
<keyword evidence="6 8" id="KW-0472">Membrane</keyword>
<dbReference type="SUPFAM" id="SSF82861">
    <property type="entry name" value="Mechanosensitive channel protein MscS (YggB), transmembrane region"/>
    <property type="match status" value="1"/>
</dbReference>
<dbReference type="PANTHER" id="PTHR30460:SF0">
    <property type="entry name" value="MODERATE CONDUCTANCE MECHANOSENSITIVE CHANNEL YBIO"/>
    <property type="match status" value="1"/>
</dbReference>
<keyword evidence="4 8" id="KW-0812">Transmembrane</keyword>
<feature type="transmembrane region" description="Helical" evidence="8">
    <location>
        <begin position="168"/>
        <end position="191"/>
    </location>
</feature>
<dbReference type="InterPro" id="IPR023408">
    <property type="entry name" value="MscS_beta-dom_sf"/>
</dbReference>
<feature type="transmembrane region" description="Helical" evidence="8">
    <location>
        <begin position="143"/>
        <end position="162"/>
    </location>
</feature>
<dbReference type="Gene3D" id="2.30.30.60">
    <property type="match status" value="1"/>
</dbReference>
<feature type="compositionally biased region" description="Polar residues" evidence="7">
    <location>
        <begin position="356"/>
        <end position="365"/>
    </location>
</feature>
<name>A0A8J3Z5W3_9ACTN</name>
<evidence type="ECO:0000259" key="10">
    <source>
        <dbReference type="Pfam" id="PF21088"/>
    </source>
</evidence>
<dbReference type="InterPro" id="IPR006685">
    <property type="entry name" value="MscS_channel_2nd"/>
</dbReference>
<evidence type="ECO:0000256" key="4">
    <source>
        <dbReference type="ARBA" id="ARBA00022692"/>
    </source>
</evidence>
<dbReference type="AlphaFoldDB" id="A0A8J3Z5W3"/>
<dbReference type="SUPFAM" id="SSF50182">
    <property type="entry name" value="Sm-like ribonucleoproteins"/>
    <property type="match status" value="1"/>
</dbReference>
<feature type="region of interest" description="Disordered" evidence="7">
    <location>
        <begin position="350"/>
        <end position="386"/>
    </location>
</feature>
<comment type="subcellular location">
    <subcellularLocation>
        <location evidence="1">Cell membrane</location>
        <topology evidence="1">Multi-pass membrane protein</topology>
    </subcellularLocation>
</comment>
<evidence type="ECO:0000256" key="5">
    <source>
        <dbReference type="ARBA" id="ARBA00022989"/>
    </source>
</evidence>
<evidence type="ECO:0000259" key="9">
    <source>
        <dbReference type="Pfam" id="PF00924"/>
    </source>
</evidence>
<proteinExistence type="inferred from homology"/>
<dbReference type="InterPro" id="IPR011066">
    <property type="entry name" value="MscS_channel_C_sf"/>
</dbReference>
<evidence type="ECO:0000256" key="8">
    <source>
        <dbReference type="SAM" id="Phobius"/>
    </source>
</evidence>
<dbReference type="InterPro" id="IPR049142">
    <property type="entry name" value="MS_channel_1st"/>
</dbReference>
<dbReference type="Gene3D" id="3.30.70.100">
    <property type="match status" value="1"/>
</dbReference>
<dbReference type="Pfam" id="PF00924">
    <property type="entry name" value="MS_channel_2nd"/>
    <property type="match status" value="1"/>
</dbReference>
<evidence type="ECO:0000256" key="2">
    <source>
        <dbReference type="ARBA" id="ARBA00008017"/>
    </source>
</evidence>
<dbReference type="EMBL" id="BOPG01000033">
    <property type="protein sequence ID" value="GIJ57991.1"/>
    <property type="molecule type" value="Genomic_DNA"/>
</dbReference>
<evidence type="ECO:0000256" key="1">
    <source>
        <dbReference type="ARBA" id="ARBA00004651"/>
    </source>
</evidence>
<dbReference type="SUPFAM" id="SSF82689">
    <property type="entry name" value="Mechanosensitive channel protein MscS (YggB), C-terminal domain"/>
    <property type="match status" value="1"/>
</dbReference>
<feature type="domain" description="Mechanosensitive ion channel MscS" evidence="9">
    <location>
        <begin position="189"/>
        <end position="248"/>
    </location>
</feature>
<evidence type="ECO:0008006" key="13">
    <source>
        <dbReference type="Google" id="ProtNLM"/>
    </source>
</evidence>
<dbReference type="InterPro" id="IPR010920">
    <property type="entry name" value="LSM_dom_sf"/>
</dbReference>
<keyword evidence="5 8" id="KW-1133">Transmembrane helix</keyword>
<evidence type="ECO:0000256" key="3">
    <source>
        <dbReference type="ARBA" id="ARBA00022475"/>
    </source>
</evidence>
<keyword evidence="12" id="KW-1185">Reference proteome</keyword>
<dbReference type="FunFam" id="2.30.30.60:FF:000001">
    <property type="entry name" value="MscS Mechanosensitive ion channel"/>
    <property type="match status" value="1"/>
</dbReference>
<keyword evidence="3" id="KW-1003">Cell membrane</keyword>
<sequence>MRPNPTRHPAVDLHLVTRSIPVNRKVKSTLSSALVLVPRQPSPSADCTDARDLCERIYDWTGWDWLASGSYYLLIKPLRILLIILIAVVIRFLVHRLISRLARSAATPGPGIAALRPLRTRMPTAPTNGVSERRGARAEALGSILRSIASAVVFGVAFMLVLDELGVNLAPILAGAGILGLAIGFGAQNLVRDFLSGLFMLFEDQYGVGDLVAIGEVEGNVEAVGLRITTVRDPSGTVWYIRNGEIQKLANKSQGWALVMVDIPVGFGEVDEVVEVLRRTAVDWAESEEWRADVIEPPEVVGVEEVTTEGAVVRTTVKTPAEAQWRAGRELRRRLTEALAAAGLAERITSAGVHVQPTTDGSEPTDQPAPAAPAPAAAPPANPNAVQTAISSAIQRHIDPNPGA</sequence>
<dbReference type="Gene3D" id="1.10.287.1260">
    <property type="match status" value="1"/>
</dbReference>
<dbReference type="InterPro" id="IPR011014">
    <property type="entry name" value="MscS_channel_TM-2"/>
</dbReference>
<dbReference type="Pfam" id="PF21088">
    <property type="entry name" value="MS_channel_1st"/>
    <property type="match status" value="1"/>
</dbReference>
<feature type="transmembrane region" description="Helical" evidence="8">
    <location>
        <begin position="71"/>
        <end position="94"/>
    </location>
</feature>
<accession>A0A8J3Z5W3</accession>
<dbReference type="GO" id="GO:0005886">
    <property type="term" value="C:plasma membrane"/>
    <property type="evidence" value="ECO:0007669"/>
    <property type="project" value="UniProtKB-SubCell"/>
</dbReference>
<evidence type="ECO:0000313" key="11">
    <source>
        <dbReference type="EMBL" id="GIJ57991.1"/>
    </source>
</evidence>
<reference evidence="11" key="1">
    <citation type="submission" date="2021-01" db="EMBL/GenBank/DDBJ databases">
        <title>Whole genome shotgun sequence of Virgisporangium aurantiacum NBRC 16421.</title>
        <authorList>
            <person name="Komaki H."/>
            <person name="Tamura T."/>
        </authorList>
    </citation>
    <scope>NUCLEOTIDE SEQUENCE</scope>
    <source>
        <strain evidence="11">NBRC 16421</strain>
    </source>
</reference>
<dbReference type="InterPro" id="IPR045276">
    <property type="entry name" value="YbiO_bact"/>
</dbReference>
<evidence type="ECO:0000256" key="7">
    <source>
        <dbReference type="SAM" id="MobiDB-lite"/>
    </source>
</evidence>
<dbReference type="GO" id="GO:0008381">
    <property type="term" value="F:mechanosensitive monoatomic ion channel activity"/>
    <property type="evidence" value="ECO:0007669"/>
    <property type="project" value="InterPro"/>
</dbReference>